<dbReference type="Proteomes" id="UP001216638">
    <property type="component" value="Chromosome 5"/>
</dbReference>
<protein>
    <recommendedName>
        <fullName evidence="3">triacylglycerol lipase</fullName>
        <ecNumber evidence="3">3.1.1.3</ecNumber>
    </recommendedName>
</protein>
<feature type="chain" id="PRO_5042157352" description="triacylglycerol lipase" evidence="12">
    <location>
        <begin position="23"/>
        <end position="468"/>
    </location>
</feature>
<dbReference type="EMBL" id="CP119955">
    <property type="protein sequence ID" value="WFC96806.1"/>
    <property type="molecule type" value="Genomic_DNA"/>
</dbReference>
<dbReference type="InterPro" id="IPR005152">
    <property type="entry name" value="Lipase_secreted"/>
</dbReference>
<keyword evidence="14" id="KW-1185">Reference proteome</keyword>
<dbReference type="Pfam" id="PF03583">
    <property type="entry name" value="LIP"/>
    <property type="match status" value="1"/>
</dbReference>
<dbReference type="PIRSF" id="PIRSF029171">
    <property type="entry name" value="Esterase_LipA"/>
    <property type="match status" value="1"/>
</dbReference>
<evidence type="ECO:0000256" key="5">
    <source>
        <dbReference type="ARBA" id="ARBA00022801"/>
    </source>
</evidence>
<keyword evidence="4" id="KW-0964">Secreted</keyword>
<dbReference type="EC" id="3.1.1.3" evidence="3"/>
<dbReference type="Gene3D" id="1.10.260.130">
    <property type="match status" value="1"/>
</dbReference>
<gene>
    <name evidence="13" type="ORF">MBRA1_003469</name>
</gene>
<evidence type="ECO:0000256" key="9">
    <source>
        <dbReference type="ARBA" id="ARBA00043986"/>
    </source>
</evidence>
<evidence type="ECO:0000256" key="1">
    <source>
        <dbReference type="ARBA" id="ARBA00001024"/>
    </source>
</evidence>
<comment type="catalytic activity">
    <reaction evidence="1">
        <text>a triacylglycerol + H2O = a diacylglycerol + a fatty acid + H(+)</text>
        <dbReference type="Rhea" id="RHEA:12044"/>
        <dbReference type="ChEBI" id="CHEBI:15377"/>
        <dbReference type="ChEBI" id="CHEBI:15378"/>
        <dbReference type="ChEBI" id="CHEBI:17855"/>
        <dbReference type="ChEBI" id="CHEBI:18035"/>
        <dbReference type="ChEBI" id="CHEBI:28868"/>
        <dbReference type="EC" id="3.1.1.3"/>
    </reaction>
</comment>
<reference evidence="13" key="1">
    <citation type="submission" date="2023-03" db="EMBL/GenBank/DDBJ databases">
        <title>Mating type loci evolution in Malassezia.</title>
        <authorList>
            <person name="Coelho M.A."/>
        </authorList>
    </citation>
    <scope>NUCLEOTIDE SEQUENCE</scope>
    <source>
        <strain evidence="13">CBS 14135</strain>
    </source>
</reference>
<proteinExistence type="inferred from homology"/>
<dbReference type="GO" id="GO:0005576">
    <property type="term" value="C:extracellular region"/>
    <property type="evidence" value="ECO:0007669"/>
    <property type="project" value="UniProtKB-SubCell"/>
</dbReference>
<dbReference type="SUPFAM" id="SSF53474">
    <property type="entry name" value="alpha/beta-Hydrolases"/>
    <property type="match status" value="1"/>
</dbReference>
<keyword evidence="8" id="KW-0443">Lipid metabolism</keyword>
<dbReference type="AlphaFoldDB" id="A0AAF0DXK7"/>
<evidence type="ECO:0000256" key="10">
    <source>
        <dbReference type="ARBA" id="ARBA00047591"/>
    </source>
</evidence>
<dbReference type="InterPro" id="IPR029058">
    <property type="entry name" value="AB_hydrolase_fold"/>
</dbReference>
<organism evidence="13 14">
    <name type="scientific">Malassezia brasiliensis</name>
    <dbReference type="NCBI Taxonomy" id="1821822"/>
    <lineage>
        <taxon>Eukaryota</taxon>
        <taxon>Fungi</taxon>
        <taxon>Dikarya</taxon>
        <taxon>Basidiomycota</taxon>
        <taxon>Ustilaginomycotina</taxon>
        <taxon>Malasseziomycetes</taxon>
        <taxon>Malasseziales</taxon>
        <taxon>Malasseziaceae</taxon>
        <taxon>Malassezia</taxon>
    </lineage>
</organism>
<evidence type="ECO:0000256" key="6">
    <source>
        <dbReference type="ARBA" id="ARBA00022963"/>
    </source>
</evidence>
<sequence>MFGSRLFVLAAATFVYLQCVMAQMTVARRLGARSLPLPENDPFYTPDDGWENTEPGTILKKREITVANSGVFQYGVRGYQLLYRTSGVNRDDASHTVTTIIVPQNYDKDKLVSANLYEDSYSSNCAPSYSMRKGAKVFNDLANSYQMLFITTLLHEGWAVTVPDHEGPKNAFTSGRVEGHAVLDGIRATLNYKKLGLKSDAKVIGYGYSGGALATGWAASLHSQYAHELNVVGWSMGGTVANVTEWLGYIDNTTGAGFALASLGGLTSTYSELAWVQDNLTEKGRRLLEKSAEHCMYQNLWSVGKQKILDDSVFAGGSTFLQNEGALRILNKLTLGRFSKFVPIAPVFMFHATHDEVVPFNMAITTADAWCSQGAQIKFLSNTGSEMEHTNTELFNLPHVVFFMRDRFNGKDFGGQCQYPSSNDPWYNPQILGSSAAMYLQQVLDLIGNRIGGHDSILWNKVHNNEQP</sequence>
<comment type="catalytic activity">
    <reaction evidence="10">
        <text>a diacylglycerol + H2O = a monoacylglycerol + a fatty acid + H(+)</text>
        <dbReference type="Rhea" id="RHEA:32731"/>
        <dbReference type="ChEBI" id="CHEBI:15377"/>
        <dbReference type="ChEBI" id="CHEBI:15378"/>
        <dbReference type="ChEBI" id="CHEBI:17408"/>
        <dbReference type="ChEBI" id="CHEBI:18035"/>
        <dbReference type="ChEBI" id="CHEBI:28868"/>
    </reaction>
</comment>
<accession>A0AAF0DXK7</accession>
<keyword evidence="12" id="KW-0732">Signal</keyword>
<evidence type="ECO:0000313" key="13">
    <source>
        <dbReference type="EMBL" id="WFC96806.1"/>
    </source>
</evidence>
<dbReference type="GO" id="GO:0016042">
    <property type="term" value="P:lipid catabolic process"/>
    <property type="evidence" value="ECO:0007669"/>
    <property type="project" value="UniProtKB-KW"/>
</dbReference>
<evidence type="ECO:0000256" key="7">
    <source>
        <dbReference type="ARBA" id="ARBA00023026"/>
    </source>
</evidence>
<keyword evidence="6" id="KW-0442">Lipid degradation</keyword>
<comment type="similarity">
    <text evidence="9">Belongs to the AB hydrolase superfamily. Lipase family. Class Lip subfamily.</text>
</comment>
<keyword evidence="7" id="KW-0843">Virulence</keyword>
<evidence type="ECO:0000256" key="11">
    <source>
        <dbReference type="ARBA" id="ARBA00048461"/>
    </source>
</evidence>
<keyword evidence="5" id="KW-0378">Hydrolase</keyword>
<evidence type="ECO:0000313" key="14">
    <source>
        <dbReference type="Proteomes" id="UP001216638"/>
    </source>
</evidence>
<evidence type="ECO:0000256" key="12">
    <source>
        <dbReference type="SAM" id="SignalP"/>
    </source>
</evidence>
<evidence type="ECO:0000256" key="3">
    <source>
        <dbReference type="ARBA" id="ARBA00013279"/>
    </source>
</evidence>
<comment type="catalytic activity">
    <reaction evidence="11">
        <text>a monoacylglycerol + H2O = glycerol + a fatty acid + H(+)</text>
        <dbReference type="Rhea" id="RHEA:15245"/>
        <dbReference type="ChEBI" id="CHEBI:15377"/>
        <dbReference type="ChEBI" id="CHEBI:15378"/>
        <dbReference type="ChEBI" id="CHEBI:17408"/>
        <dbReference type="ChEBI" id="CHEBI:17754"/>
        <dbReference type="ChEBI" id="CHEBI:28868"/>
    </reaction>
</comment>
<dbReference type="PANTHER" id="PTHR34853:SF1">
    <property type="entry name" value="LIPASE 5"/>
    <property type="match status" value="1"/>
</dbReference>
<dbReference type="GO" id="GO:0004806">
    <property type="term" value="F:triacylglycerol lipase activity"/>
    <property type="evidence" value="ECO:0007669"/>
    <property type="project" value="UniProtKB-EC"/>
</dbReference>
<dbReference type="PANTHER" id="PTHR34853">
    <property type="match status" value="1"/>
</dbReference>
<evidence type="ECO:0000256" key="2">
    <source>
        <dbReference type="ARBA" id="ARBA00004613"/>
    </source>
</evidence>
<feature type="signal peptide" evidence="12">
    <location>
        <begin position="1"/>
        <end position="22"/>
    </location>
</feature>
<comment type="subcellular location">
    <subcellularLocation>
        <location evidence="2">Secreted</location>
    </subcellularLocation>
</comment>
<dbReference type="Gene3D" id="3.40.50.1820">
    <property type="entry name" value="alpha/beta hydrolase"/>
    <property type="match status" value="1"/>
</dbReference>
<evidence type="ECO:0000256" key="4">
    <source>
        <dbReference type="ARBA" id="ARBA00022525"/>
    </source>
</evidence>
<evidence type="ECO:0000256" key="8">
    <source>
        <dbReference type="ARBA" id="ARBA00023098"/>
    </source>
</evidence>
<name>A0AAF0DXK7_9BASI</name>